<keyword evidence="15" id="KW-1185">Reference proteome</keyword>
<comment type="similarity">
    <text evidence="9">Belongs to the GSP H family.</text>
</comment>
<keyword evidence="4" id="KW-0488">Methylation</keyword>
<gene>
    <name evidence="14" type="ORF">OUO13_04355</name>
</gene>
<evidence type="ECO:0000256" key="5">
    <source>
        <dbReference type="ARBA" id="ARBA00022519"/>
    </source>
</evidence>
<dbReference type="InterPro" id="IPR012902">
    <property type="entry name" value="N_methyl_site"/>
</dbReference>
<keyword evidence="5" id="KW-0997">Cell inner membrane</keyword>
<accession>A0A9X3EBC1</accession>
<evidence type="ECO:0000256" key="4">
    <source>
        <dbReference type="ARBA" id="ARBA00022481"/>
    </source>
</evidence>
<comment type="subcellular location">
    <subcellularLocation>
        <location evidence="1">Cell inner membrane</location>
        <topology evidence="1">Single-pass membrane protein</topology>
    </subcellularLocation>
</comment>
<dbReference type="GO" id="GO:0015628">
    <property type="term" value="P:protein secretion by the type II secretion system"/>
    <property type="evidence" value="ECO:0007669"/>
    <property type="project" value="InterPro"/>
</dbReference>
<dbReference type="EMBL" id="JAPNOA010000016">
    <property type="protein sequence ID" value="MCY0964409.1"/>
    <property type="molecule type" value="Genomic_DNA"/>
</dbReference>
<evidence type="ECO:0000256" key="7">
    <source>
        <dbReference type="ARBA" id="ARBA00022989"/>
    </source>
</evidence>
<feature type="region of interest" description="Disordered" evidence="11">
    <location>
        <begin position="176"/>
        <end position="195"/>
    </location>
</feature>
<keyword evidence="3" id="KW-1003">Cell membrane</keyword>
<dbReference type="Pfam" id="PF07963">
    <property type="entry name" value="N_methyl"/>
    <property type="match status" value="1"/>
</dbReference>
<evidence type="ECO:0000256" key="1">
    <source>
        <dbReference type="ARBA" id="ARBA00004377"/>
    </source>
</evidence>
<evidence type="ECO:0000256" key="10">
    <source>
        <dbReference type="ARBA" id="ARBA00030775"/>
    </source>
</evidence>
<sequence length="195" mass="21778">MQRNVLASPVPVSNDQHGMTLTELLIVLLIISISFAFVFPAIDGFLLQQRGYYEIQQLQTLIDTSRTTAVALQSHATLCPLDSQQRCDNNWNASLTLFQDRNGNRALDTNETVIQTIPAADNDVKRHYPNRALMFDERGFAAVNNGSLSYCRRLPNNRYSTSVWIVSRMGRVRTGRDTNGDGLPEAASGQNIPCF</sequence>
<dbReference type="Pfam" id="PF12019">
    <property type="entry name" value="GspH"/>
    <property type="match status" value="1"/>
</dbReference>
<evidence type="ECO:0000256" key="11">
    <source>
        <dbReference type="SAM" id="MobiDB-lite"/>
    </source>
</evidence>
<dbReference type="NCBIfam" id="TIGR02532">
    <property type="entry name" value="IV_pilin_GFxxxE"/>
    <property type="match status" value="1"/>
</dbReference>
<evidence type="ECO:0000256" key="12">
    <source>
        <dbReference type="SAM" id="Phobius"/>
    </source>
</evidence>
<dbReference type="GO" id="GO:0015627">
    <property type="term" value="C:type II protein secretion system complex"/>
    <property type="evidence" value="ECO:0007669"/>
    <property type="project" value="InterPro"/>
</dbReference>
<dbReference type="RefSeq" id="WP_283172626.1">
    <property type="nucleotide sequence ID" value="NZ_JAPNOA010000016.1"/>
</dbReference>
<dbReference type="InterPro" id="IPR022346">
    <property type="entry name" value="T2SS_GspH"/>
</dbReference>
<evidence type="ECO:0000256" key="8">
    <source>
        <dbReference type="ARBA" id="ARBA00023136"/>
    </source>
</evidence>
<comment type="caution">
    <text evidence="14">The sequence shown here is derived from an EMBL/GenBank/DDBJ whole genome shotgun (WGS) entry which is preliminary data.</text>
</comment>
<evidence type="ECO:0000256" key="2">
    <source>
        <dbReference type="ARBA" id="ARBA00021549"/>
    </source>
</evidence>
<organism evidence="14 15">
    <name type="scientific">Parathalassolituus penaei</name>
    <dbReference type="NCBI Taxonomy" id="2997323"/>
    <lineage>
        <taxon>Bacteria</taxon>
        <taxon>Pseudomonadati</taxon>
        <taxon>Pseudomonadota</taxon>
        <taxon>Gammaproteobacteria</taxon>
        <taxon>Oceanospirillales</taxon>
        <taxon>Oceanospirillaceae</taxon>
        <taxon>Parathalassolituus</taxon>
    </lineage>
</organism>
<dbReference type="Gene3D" id="3.55.40.10">
    <property type="entry name" value="minor pseudopilin epsh domain"/>
    <property type="match status" value="1"/>
</dbReference>
<protein>
    <recommendedName>
        <fullName evidence="2">Type II secretion system protein H</fullName>
    </recommendedName>
    <alternativeName>
        <fullName evidence="10">General secretion pathway protein H</fullName>
    </alternativeName>
</protein>
<dbReference type="Proteomes" id="UP001150830">
    <property type="component" value="Unassembled WGS sequence"/>
</dbReference>
<dbReference type="InterPro" id="IPR045584">
    <property type="entry name" value="Pilin-like"/>
</dbReference>
<keyword evidence="6 12" id="KW-0812">Transmembrane</keyword>
<name>A0A9X3EBC1_9GAMM</name>
<evidence type="ECO:0000256" key="6">
    <source>
        <dbReference type="ARBA" id="ARBA00022692"/>
    </source>
</evidence>
<feature type="transmembrane region" description="Helical" evidence="12">
    <location>
        <begin position="24"/>
        <end position="47"/>
    </location>
</feature>
<evidence type="ECO:0000256" key="3">
    <source>
        <dbReference type="ARBA" id="ARBA00022475"/>
    </source>
</evidence>
<proteinExistence type="inferred from homology"/>
<evidence type="ECO:0000259" key="13">
    <source>
        <dbReference type="Pfam" id="PF12019"/>
    </source>
</evidence>
<evidence type="ECO:0000256" key="9">
    <source>
        <dbReference type="ARBA" id="ARBA00025772"/>
    </source>
</evidence>
<dbReference type="SUPFAM" id="SSF54523">
    <property type="entry name" value="Pili subunits"/>
    <property type="match status" value="1"/>
</dbReference>
<feature type="domain" description="General secretion pathway GspH" evidence="13">
    <location>
        <begin position="55"/>
        <end position="159"/>
    </location>
</feature>
<reference evidence="14" key="1">
    <citation type="submission" date="2022-11" db="EMBL/GenBank/DDBJ databases">
        <title>Parathalassolutuus dongxingensis gen. nov., sp. nov., a novel member of family Oceanospirillaceae isolated from a coastal shrimp pond in Guangxi, China.</title>
        <authorList>
            <person name="Chen H."/>
        </authorList>
    </citation>
    <scope>NUCLEOTIDE SEQUENCE</scope>
    <source>
        <strain evidence="14">G-43</strain>
    </source>
</reference>
<keyword evidence="7 12" id="KW-1133">Transmembrane helix</keyword>
<dbReference type="AlphaFoldDB" id="A0A9X3EBC1"/>
<evidence type="ECO:0000313" key="14">
    <source>
        <dbReference type="EMBL" id="MCY0964409.1"/>
    </source>
</evidence>
<evidence type="ECO:0000313" key="15">
    <source>
        <dbReference type="Proteomes" id="UP001150830"/>
    </source>
</evidence>
<dbReference type="GO" id="GO:0005886">
    <property type="term" value="C:plasma membrane"/>
    <property type="evidence" value="ECO:0007669"/>
    <property type="project" value="UniProtKB-SubCell"/>
</dbReference>
<keyword evidence="8 12" id="KW-0472">Membrane</keyword>